<dbReference type="Proteomes" id="UP000532936">
    <property type="component" value="Unassembled WGS sequence"/>
</dbReference>
<dbReference type="RefSeq" id="WP_183195211.1">
    <property type="nucleotide sequence ID" value="NZ_JACIDA010000001.1"/>
</dbReference>
<feature type="compositionally biased region" description="Basic and acidic residues" evidence="1">
    <location>
        <begin position="77"/>
        <end position="86"/>
    </location>
</feature>
<proteinExistence type="predicted"/>
<name>A0A7W6A297_9CAUL</name>
<accession>A0A7W6A297</accession>
<dbReference type="EMBL" id="JACIDA010000001">
    <property type="protein sequence ID" value="MBB3870932.1"/>
    <property type="molecule type" value="Genomic_DNA"/>
</dbReference>
<gene>
    <name evidence="2" type="ORF">GGR11_000446</name>
</gene>
<evidence type="ECO:0000313" key="2">
    <source>
        <dbReference type="EMBL" id="MBB3870932.1"/>
    </source>
</evidence>
<evidence type="ECO:0000256" key="1">
    <source>
        <dbReference type="SAM" id="MobiDB-lite"/>
    </source>
</evidence>
<comment type="caution">
    <text evidence="2">The sequence shown here is derived from an EMBL/GenBank/DDBJ whole genome shotgun (WGS) entry which is preliminary data.</text>
</comment>
<reference evidence="2 3" key="1">
    <citation type="submission" date="2020-08" db="EMBL/GenBank/DDBJ databases">
        <title>Genomic Encyclopedia of Type Strains, Phase IV (KMG-IV): sequencing the most valuable type-strain genomes for metagenomic binning, comparative biology and taxonomic classification.</title>
        <authorList>
            <person name="Goeker M."/>
        </authorList>
    </citation>
    <scope>NUCLEOTIDE SEQUENCE [LARGE SCALE GENOMIC DNA]</scope>
    <source>
        <strain evidence="2 3">DSM 14878</strain>
    </source>
</reference>
<evidence type="ECO:0000313" key="3">
    <source>
        <dbReference type="Proteomes" id="UP000532936"/>
    </source>
</evidence>
<protein>
    <submittedName>
        <fullName evidence="2">Uncharacterized protein</fullName>
    </submittedName>
</protein>
<sequence>MRRRRLSNARHDDGFAYALQRHRLELIAAGEAEPLNEREGLFLRQIKAKRRTRYADFIVSAPLLWAETCALRRAREAREARARSTDAPEPEGLSPAF</sequence>
<organism evidence="2 3">
    <name type="scientific">Brevundimonas mediterranea</name>
    <dbReference type="NCBI Taxonomy" id="74329"/>
    <lineage>
        <taxon>Bacteria</taxon>
        <taxon>Pseudomonadati</taxon>
        <taxon>Pseudomonadota</taxon>
        <taxon>Alphaproteobacteria</taxon>
        <taxon>Caulobacterales</taxon>
        <taxon>Caulobacteraceae</taxon>
        <taxon>Brevundimonas</taxon>
    </lineage>
</organism>
<feature type="region of interest" description="Disordered" evidence="1">
    <location>
        <begin position="77"/>
        <end position="97"/>
    </location>
</feature>
<dbReference type="AlphaFoldDB" id="A0A7W6A297"/>